<keyword evidence="1" id="KW-0732">Signal</keyword>
<evidence type="ECO:0000313" key="3">
    <source>
        <dbReference type="Proteomes" id="UP001642483"/>
    </source>
</evidence>
<dbReference type="EMBL" id="CAWYQH010000119">
    <property type="protein sequence ID" value="CAK8691386.1"/>
    <property type="molecule type" value="Genomic_DNA"/>
</dbReference>
<protein>
    <submittedName>
        <fullName evidence="2">Uncharacterized protein</fullName>
    </submittedName>
</protein>
<gene>
    <name evidence="2" type="ORF">CVLEPA_LOCUS23947</name>
</gene>
<comment type="caution">
    <text evidence="2">The sequence shown here is derived from an EMBL/GenBank/DDBJ whole genome shotgun (WGS) entry which is preliminary data.</text>
</comment>
<keyword evidence="3" id="KW-1185">Reference proteome</keyword>
<proteinExistence type="predicted"/>
<organism evidence="2 3">
    <name type="scientific">Clavelina lepadiformis</name>
    <name type="common">Light-bulb sea squirt</name>
    <name type="synonym">Ascidia lepadiformis</name>
    <dbReference type="NCBI Taxonomy" id="159417"/>
    <lineage>
        <taxon>Eukaryota</taxon>
        <taxon>Metazoa</taxon>
        <taxon>Chordata</taxon>
        <taxon>Tunicata</taxon>
        <taxon>Ascidiacea</taxon>
        <taxon>Aplousobranchia</taxon>
        <taxon>Clavelinidae</taxon>
        <taxon>Clavelina</taxon>
    </lineage>
</organism>
<sequence>MALSIKNILLFIAVIVQPRPNAGGLLRTRYLSDKALGRLASHDFATENLADPKRDVFQSDAQVYTAYGQAPSGLEDPNHALDLQEPELKIPWKNIVMRLRSESRQPSDEGFSPMQATTRQRKCSGLSTCWLQNLGGRLNSSKHKSFNMGMLNNYGRR</sequence>
<dbReference type="Proteomes" id="UP001642483">
    <property type="component" value="Unassembled WGS sequence"/>
</dbReference>
<feature type="chain" id="PRO_5046924879" evidence="1">
    <location>
        <begin position="19"/>
        <end position="157"/>
    </location>
</feature>
<evidence type="ECO:0000313" key="2">
    <source>
        <dbReference type="EMBL" id="CAK8691386.1"/>
    </source>
</evidence>
<reference evidence="2 3" key="1">
    <citation type="submission" date="2024-02" db="EMBL/GenBank/DDBJ databases">
        <authorList>
            <person name="Daric V."/>
            <person name="Darras S."/>
        </authorList>
    </citation>
    <scope>NUCLEOTIDE SEQUENCE [LARGE SCALE GENOMIC DNA]</scope>
</reference>
<evidence type="ECO:0000256" key="1">
    <source>
        <dbReference type="SAM" id="SignalP"/>
    </source>
</evidence>
<feature type="signal peptide" evidence="1">
    <location>
        <begin position="1"/>
        <end position="18"/>
    </location>
</feature>
<name>A0ABP0GI05_CLALP</name>
<accession>A0ABP0GI05</accession>